<dbReference type="Pfam" id="PF08385">
    <property type="entry name" value="DHC_N1"/>
    <property type="match status" value="1"/>
</dbReference>
<dbReference type="Proteomes" id="UP000246078">
    <property type="component" value="Unassembled WGS sequence"/>
</dbReference>
<dbReference type="PANTHER" id="PTHR46532:SF4">
    <property type="entry name" value="AAA+ ATPASE DOMAIN-CONTAINING PROTEIN"/>
    <property type="match status" value="1"/>
</dbReference>
<protein>
    <submittedName>
        <fullName evidence="3">Putative dynein heavy chain</fullName>
    </submittedName>
</protein>
<dbReference type="GO" id="GO:0051959">
    <property type="term" value="F:dynein light intermediate chain binding"/>
    <property type="evidence" value="ECO:0007669"/>
    <property type="project" value="InterPro"/>
</dbReference>
<name>A0A2V2WTU2_TRYCR</name>
<organism evidence="3 4">
    <name type="scientific">Trypanosoma cruzi</name>
    <dbReference type="NCBI Taxonomy" id="5693"/>
    <lineage>
        <taxon>Eukaryota</taxon>
        <taxon>Discoba</taxon>
        <taxon>Euglenozoa</taxon>
        <taxon>Kinetoplastea</taxon>
        <taxon>Metakinetoplastina</taxon>
        <taxon>Trypanosomatida</taxon>
        <taxon>Trypanosomatidae</taxon>
        <taxon>Trypanosoma</taxon>
        <taxon>Schizotrypanum</taxon>
    </lineage>
</organism>
<dbReference type="EMBL" id="PRFC01000063">
    <property type="protein sequence ID" value="PWV11109.1"/>
    <property type="molecule type" value="Genomic_DNA"/>
</dbReference>
<comment type="similarity">
    <text evidence="1">Belongs to the dynein heavy chain family.</text>
</comment>
<sequence length="180" mass="21111">MMIYGVRNPHLSFWSPLKVSCPVRSVLGRRLTRRRFFQKRRIVFWRSISARWKECGVFLWKTANNPPLTKNQPPVAGAIHWSTSLFQRLKKPIVRFQQEGMLVTTMGRQVRAKYVEVARQMKEYATSRFIQWSEGVRQTTTASLKMNILRKGNGDTYVTNFDVALFNVIREAKYLDAPRL</sequence>
<evidence type="ECO:0000313" key="3">
    <source>
        <dbReference type="EMBL" id="PWV11109.1"/>
    </source>
</evidence>
<accession>A0A2V2WTU2</accession>
<evidence type="ECO:0000313" key="4">
    <source>
        <dbReference type="Proteomes" id="UP000246078"/>
    </source>
</evidence>
<dbReference type="InterPro" id="IPR013594">
    <property type="entry name" value="Dynein_heavy_tail"/>
</dbReference>
<dbReference type="VEuPathDB" id="TriTrypDB:C3747_63g160"/>
<dbReference type="AlphaFoldDB" id="A0A2V2WTU2"/>
<evidence type="ECO:0000259" key="2">
    <source>
        <dbReference type="Pfam" id="PF08385"/>
    </source>
</evidence>
<dbReference type="VEuPathDB" id="TriTrypDB:C4B63_7g372"/>
<dbReference type="GO" id="GO:0007018">
    <property type="term" value="P:microtubule-based movement"/>
    <property type="evidence" value="ECO:0007669"/>
    <property type="project" value="InterPro"/>
</dbReference>
<proteinExistence type="inferred from homology"/>
<dbReference type="PANTHER" id="PTHR46532">
    <property type="entry name" value="MALE FERTILITY FACTOR KL5"/>
    <property type="match status" value="1"/>
</dbReference>
<dbReference type="GO" id="GO:0005858">
    <property type="term" value="C:axonemal dynein complex"/>
    <property type="evidence" value="ECO:0007669"/>
    <property type="project" value="TreeGrafter"/>
</dbReference>
<comment type="caution">
    <text evidence="3">The sequence shown here is derived from an EMBL/GenBank/DDBJ whole genome shotgun (WGS) entry which is preliminary data.</text>
</comment>
<gene>
    <name evidence="3" type="ORF">C3747_63g160</name>
</gene>
<evidence type="ECO:0000256" key="1">
    <source>
        <dbReference type="ARBA" id="ARBA00008887"/>
    </source>
</evidence>
<dbReference type="GO" id="GO:0045505">
    <property type="term" value="F:dynein intermediate chain binding"/>
    <property type="evidence" value="ECO:0007669"/>
    <property type="project" value="InterPro"/>
</dbReference>
<feature type="domain" description="Dynein heavy chain tail" evidence="2">
    <location>
        <begin position="63"/>
        <end position="176"/>
    </location>
</feature>
<dbReference type="InterPro" id="IPR026983">
    <property type="entry name" value="DHC"/>
</dbReference>
<reference evidence="3 4" key="1">
    <citation type="journal article" date="2018" name="Microb. Genom.">
        <title>Expanding an expanded genome: long-read sequencing of Trypanosoma cruzi.</title>
        <authorList>
            <person name="Berna L."/>
            <person name="Rodriguez M."/>
            <person name="Chiribao M.L."/>
            <person name="Parodi-Talice A."/>
            <person name="Pita S."/>
            <person name="Rijo G."/>
            <person name="Alvarez-Valin F."/>
            <person name="Robello C."/>
        </authorList>
    </citation>
    <scope>NUCLEOTIDE SEQUENCE [LARGE SCALE GENOMIC DNA]</scope>
    <source>
        <strain evidence="3 4">TCC</strain>
    </source>
</reference>